<proteinExistence type="predicted"/>
<reference evidence="1 2" key="1">
    <citation type="submission" date="2020-04" db="EMBL/GenBank/DDBJ databases">
        <title>Perkinsus chesapeaki whole genome sequence.</title>
        <authorList>
            <person name="Bogema D.R."/>
        </authorList>
    </citation>
    <scope>NUCLEOTIDE SEQUENCE [LARGE SCALE GENOMIC DNA]</scope>
    <source>
        <strain evidence="1">ATCC PRA-425</strain>
    </source>
</reference>
<comment type="caution">
    <text evidence="1">The sequence shown here is derived from an EMBL/GenBank/DDBJ whole genome shotgun (WGS) entry which is preliminary data.</text>
</comment>
<protein>
    <submittedName>
        <fullName evidence="1">Uncharacterized protein</fullName>
    </submittedName>
</protein>
<evidence type="ECO:0000313" key="2">
    <source>
        <dbReference type="Proteomes" id="UP000591131"/>
    </source>
</evidence>
<organism evidence="1 2">
    <name type="scientific">Perkinsus chesapeaki</name>
    <name type="common">Clam parasite</name>
    <name type="synonym">Perkinsus andrewsi</name>
    <dbReference type="NCBI Taxonomy" id="330153"/>
    <lineage>
        <taxon>Eukaryota</taxon>
        <taxon>Sar</taxon>
        <taxon>Alveolata</taxon>
        <taxon>Perkinsozoa</taxon>
        <taxon>Perkinsea</taxon>
        <taxon>Perkinsida</taxon>
        <taxon>Perkinsidae</taxon>
        <taxon>Perkinsus</taxon>
    </lineage>
</organism>
<dbReference type="EMBL" id="JAAPAO010000234">
    <property type="protein sequence ID" value="KAF4666468.1"/>
    <property type="molecule type" value="Genomic_DNA"/>
</dbReference>
<keyword evidence="2" id="KW-1185">Reference proteome</keyword>
<name>A0A7J6M4G0_PERCH</name>
<sequence length="348" mass="38115">MASSNLQSLLGGTPDAVRAYLCERGASDIEEKTYSDCSYIQSKSQGISMRLKGDQVDCVYVYSSSPKNKGYSRFQGDLPLDLTLDFRYADVAEALGVPADREGGKGNMECVAVYELIGVEVGFDFRFWEECNDKTNPEVLYYCFFNKLEETDRMCEVCGKVCSSCCSRCKKIDGCKTAKYGSYCKAWQSPAVCFGLVEKADGSYCFQPNDKDCYGDAVSCDSSVTTATTTTSTRSTTTTTSTTITTTTTTKKATTTTAPFGGVFCGNVMGESFKVDFESGHATISVMGMAMHADYKVNGNQMDFYNYDATLTKLMHMMNIDSVDATIVDSNDVHIKIGFLIDTTVTRC</sequence>
<evidence type="ECO:0000313" key="1">
    <source>
        <dbReference type="EMBL" id="KAF4666468.1"/>
    </source>
</evidence>
<dbReference type="Proteomes" id="UP000591131">
    <property type="component" value="Unassembled WGS sequence"/>
</dbReference>
<dbReference type="AlphaFoldDB" id="A0A7J6M4G0"/>
<gene>
    <name evidence="1" type="ORF">FOL47_004069</name>
</gene>
<dbReference type="OrthoDB" id="447228at2759"/>
<accession>A0A7J6M4G0</accession>